<dbReference type="GO" id="GO:0003824">
    <property type="term" value="F:catalytic activity"/>
    <property type="evidence" value="ECO:0007669"/>
    <property type="project" value="InterPro"/>
</dbReference>
<dbReference type="InterPro" id="IPR036928">
    <property type="entry name" value="AS_sf"/>
</dbReference>
<dbReference type="Proteomes" id="UP000015961">
    <property type="component" value="Unassembled WGS sequence"/>
</dbReference>
<dbReference type="PATRIC" id="fig|1140003.3.peg.1179"/>
<dbReference type="NCBIfam" id="NF005099">
    <property type="entry name" value="PRK06529.1"/>
    <property type="match status" value="1"/>
</dbReference>
<dbReference type="Gene3D" id="3.90.1300.10">
    <property type="entry name" value="Amidase signature (AS) domain"/>
    <property type="match status" value="1"/>
</dbReference>
<dbReference type="EMBL" id="ASWO01000005">
    <property type="protein sequence ID" value="EOT83733.1"/>
    <property type="molecule type" value="Genomic_DNA"/>
</dbReference>
<feature type="domain" description="Amidase" evidence="2">
    <location>
        <begin position="20"/>
        <end position="464"/>
    </location>
</feature>
<dbReference type="RefSeq" id="WP_016185674.1">
    <property type="nucleotide sequence ID" value="NZ_ASWO01000005.1"/>
</dbReference>
<protein>
    <recommendedName>
        <fullName evidence="2">Amidase domain-containing protein</fullName>
    </recommendedName>
</protein>
<comment type="caution">
    <text evidence="3">The sequence shown here is derived from an EMBL/GenBank/DDBJ whole genome shotgun (WGS) entry which is preliminary data.</text>
</comment>
<dbReference type="InterPro" id="IPR020556">
    <property type="entry name" value="Amidase_CS"/>
</dbReference>
<comment type="similarity">
    <text evidence="1">Belongs to the amidase family.</text>
</comment>
<dbReference type="PANTHER" id="PTHR11895:SF7">
    <property type="entry name" value="GLUTAMYL-TRNA(GLN) AMIDOTRANSFERASE SUBUNIT A, MITOCHONDRIAL"/>
    <property type="match status" value="1"/>
</dbReference>
<evidence type="ECO:0000313" key="4">
    <source>
        <dbReference type="Proteomes" id="UP000015961"/>
    </source>
</evidence>
<evidence type="ECO:0000259" key="2">
    <source>
        <dbReference type="Pfam" id="PF01425"/>
    </source>
</evidence>
<gene>
    <name evidence="3" type="ORF">I573_01458</name>
</gene>
<dbReference type="PROSITE" id="PS00571">
    <property type="entry name" value="AMIDASES"/>
    <property type="match status" value="1"/>
</dbReference>
<dbReference type="Pfam" id="PF01425">
    <property type="entry name" value="Amidase"/>
    <property type="match status" value="1"/>
</dbReference>
<name>S0P4I7_9ENTE</name>
<organism evidence="3 4">
    <name type="scientific">Enterococcus sulfureus ATCC 49903</name>
    <dbReference type="NCBI Taxonomy" id="1140003"/>
    <lineage>
        <taxon>Bacteria</taxon>
        <taxon>Bacillati</taxon>
        <taxon>Bacillota</taxon>
        <taxon>Bacilli</taxon>
        <taxon>Lactobacillales</taxon>
        <taxon>Enterococcaceae</taxon>
        <taxon>Enterococcus</taxon>
    </lineage>
</organism>
<dbReference type="InterPro" id="IPR023631">
    <property type="entry name" value="Amidase_dom"/>
</dbReference>
<evidence type="ECO:0000313" key="3">
    <source>
        <dbReference type="EMBL" id="EOT83733.1"/>
    </source>
</evidence>
<sequence length="481" mass="53115">MKDATYWVKLLKEKQISHQELIAQWMKRIEQHPELNAFVSLDPEKTLEQIKQKKDWLDTPYAGLPIPLKVLGHTKKGWPNTAASRLLLNNQAQSTSAFVDRLEKIGFVPFGQTNAPEFGFKNVTDSTVYGDAKNPLNLAYSPGGSSGGAAAAVAGNLVPIASASDGGGSIRIPASFTGLIGLKPTRGTMPMGPNELRGWQGASIGFAMTRSMRDTKTLFYLLRDPNQPSPYQAPTVEWTHQGPSAKRAMSVAVCIDSPLGHPVSEEAKIAVKKTVAQLEALGHHVTEISYPIDGLQLIQAYYRMNGADTAAMFHAMEKQVGRSFTLEDMELMTWWMYQSGKKMPAAEYVLSLEVWDQAFLEMEKLFTQYDLFLSPSATTTAPRLDQDLQSDIIRTQLKNIETVSFAESETIIFDMFAKSLAITPYTQLANLTGQPAISLPVHLTANGLPIGVQFMASRGREDQLFQISDELEETGIFNTYK</sequence>
<evidence type="ECO:0000256" key="1">
    <source>
        <dbReference type="ARBA" id="ARBA00009199"/>
    </source>
</evidence>
<dbReference type="SUPFAM" id="SSF75304">
    <property type="entry name" value="Amidase signature (AS) enzymes"/>
    <property type="match status" value="1"/>
</dbReference>
<dbReference type="STRING" id="1140003.OMY_01222"/>
<dbReference type="OrthoDB" id="9811471at2"/>
<proteinExistence type="inferred from homology"/>
<dbReference type="eggNOG" id="COG0154">
    <property type="taxonomic scope" value="Bacteria"/>
</dbReference>
<reference evidence="3 4" key="1">
    <citation type="submission" date="2013-03" db="EMBL/GenBank/DDBJ databases">
        <title>The Genome Sequence of Enterococcus sulfureus ATCC_49903 (PacBio/Illumina hybrid assembly).</title>
        <authorList>
            <consortium name="The Broad Institute Genomics Platform"/>
            <consortium name="The Broad Institute Genome Sequencing Center for Infectious Disease"/>
            <person name="Earl A."/>
            <person name="Russ C."/>
            <person name="Gilmore M."/>
            <person name="Surin D."/>
            <person name="Walker B."/>
            <person name="Young S."/>
            <person name="Zeng Q."/>
            <person name="Gargeya S."/>
            <person name="Fitzgerald M."/>
            <person name="Haas B."/>
            <person name="Abouelleil A."/>
            <person name="Allen A.W."/>
            <person name="Alvarado L."/>
            <person name="Arachchi H.M."/>
            <person name="Berlin A.M."/>
            <person name="Chapman S.B."/>
            <person name="Gainer-Dewar J."/>
            <person name="Goldberg J."/>
            <person name="Griggs A."/>
            <person name="Gujja S."/>
            <person name="Hansen M."/>
            <person name="Howarth C."/>
            <person name="Imamovic A."/>
            <person name="Ireland A."/>
            <person name="Larimer J."/>
            <person name="McCowan C."/>
            <person name="Murphy C."/>
            <person name="Pearson M."/>
            <person name="Poon T.W."/>
            <person name="Priest M."/>
            <person name="Roberts A."/>
            <person name="Saif S."/>
            <person name="Shea T."/>
            <person name="Sisk P."/>
            <person name="Sykes S."/>
            <person name="Wortman J."/>
            <person name="Nusbaum C."/>
            <person name="Birren B."/>
        </authorList>
    </citation>
    <scope>NUCLEOTIDE SEQUENCE [LARGE SCALE GENOMIC DNA]</scope>
    <source>
        <strain evidence="3 4">ATCC 49903</strain>
    </source>
</reference>
<dbReference type="InterPro" id="IPR000120">
    <property type="entry name" value="Amidase"/>
</dbReference>
<dbReference type="PANTHER" id="PTHR11895">
    <property type="entry name" value="TRANSAMIDASE"/>
    <property type="match status" value="1"/>
</dbReference>
<dbReference type="AlphaFoldDB" id="S0P4I7"/>
<accession>S0P4I7</accession>
<keyword evidence="4" id="KW-1185">Reference proteome</keyword>